<keyword evidence="1" id="KW-0805">Transcription regulation</keyword>
<accession>W7QNF3</accession>
<dbReference type="EMBL" id="ARZY01000011">
    <property type="protein sequence ID" value="EWH10487.1"/>
    <property type="molecule type" value="Genomic_DNA"/>
</dbReference>
<dbReference type="InterPro" id="IPR001034">
    <property type="entry name" value="DeoR_HTH"/>
</dbReference>
<evidence type="ECO:0000313" key="6">
    <source>
        <dbReference type="Proteomes" id="UP000019276"/>
    </source>
</evidence>
<evidence type="ECO:0000256" key="2">
    <source>
        <dbReference type="ARBA" id="ARBA00023125"/>
    </source>
</evidence>
<dbReference type="GO" id="GO:0003677">
    <property type="term" value="F:DNA binding"/>
    <property type="evidence" value="ECO:0007669"/>
    <property type="project" value="UniProtKB-KW"/>
</dbReference>
<comment type="caution">
    <text evidence="5">The sequence shown here is derived from an EMBL/GenBank/DDBJ whole genome shotgun (WGS) entry which is preliminary data.</text>
</comment>
<evidence type="ECO:0000313" key="5">
    <source>
        <dbReference type="EMBL" id="EWH10487.1"/>
    </source>
</evidence>
<feature type="domain" description="HTH deoR-type" evidence="4">
    <location>
        <begin position="21"/>
        <end position="76"/>
    </location>
</feature>
<dbReference type="eggNOG" id="COG1349">
    <property type="taxonomic scope" value="Bacteria"/>
</dbReference>
<dbReference type="SUPFAM" id="SSF46785">
    <property type="entry name" value="Winged helix' DNA-binding domain"/>
    <property type="match status" value="1"/>
</dbReference>
<protein>
    <submittedName>
        <fullName evidence="5">DeoR family transcriptional regulator</fullName>
    </submittedName>
</protein>
<dbReference type="InterPro" id="IPR018356">
    <property type="entry name" value="Tscrpt_reg_HTH_DeoR_CS"/>
</dbReference>
<dbReference type="InterPro" id="IPR037171">
    <property type="entry name" value="NagB/RpiA_transferase-like"/>
</dbReference>
<sequence length="279" mass="31410">MDNDLDNTQNSMNGKGLPMLERHRQQLIKDILDQEQFASVRSLTEKLNASEATIRRDILKMSKRGEIQKIRGGAQSINPAPSKKHISSSAFFVDKEKHTETKKRIAQRAADLCKDGDSIIVNGGSSTYMMGEYLRDKQLNMLTNSFVLAAYISENSDIQVTLPGGEVYREQGIILSSYERDNTEYYHSTMMFMGTPGIGQFGVMESDPLLIRSEQRLMKQTEKLVILADSTKLGKRSNFILCPLEDVDILITDSNADAETIRHFEKHDIQVIVVEAADD</sequence>
<gene>
    <name evidence="5" type="ORF">DS2_07633</name>
</gene>
<dbReference type="Proteomes" id="UP000019276">
    <property type="component" value="Unassembled WGS sequence"/>
</dbReference>
<dbReference type="Pfam" id="PF00455">
    <property type="entry name" value="DeoRC"/>
    <property type="match status" value="1"/>
</dbReference>
<dbReference type="Gene3D" id="3.40.50.1360">
    <property type="match status" value="1"/>
</dbReference>
<dbReference type="STRING" id="1328313.DS2_07633"/>
<evidence type="ECO:0000259" key="4">
    <source>
        <dbReference type="PROSITE" id="PS51000"/>
    </source>
</evidence>
<dbReference type="PANTHER" id="PTHR30363">
    <property type="entry name" value="HTH-TYPE TRANSCRIPTIONAL REGULATOR SRLR-RELATED"/>
    <property type="match status" value="1"/>
</dbReference>
<organism evidence="5 6">
    <name type="scientific">Catenovulum agarivorans DS-2</name>
    <dbReference type="NCBI Taxonomy" id="1328313"/>
    <lineage>
        <taxon>Bacteria</taxon>
        <taxon>Pseudomonadati</taxon>
        <taxon>Pseudomonadota</taxon>
        <taxon>Gammaproteobacteria</taxon>
        <taxon>Alteromonadales</taxon>
        <taxon>Alteromonadaceae</taxon>
        <taxon>Catenovulum</taxon>
    </lineage>
</organism>
<name>W7QNF3_9ALTE</name>
<reference evidence="5 6" key="1">
    <citation type="journal article" date="2014" name="Genome Announc.">
        <title>Draft Genome Sequence of the Agar-Degrading Bacterium Catenovulum sp. Strain DS-2, Isolated from Intestines of Haliotis diversicolor.</title>
        <authorList>
            <person name="Shan D."/>
            <person name="Li X."/>
            <person name="Gu Z."/>
            <person name="Wei G."/>
            <person name="Gao Z."/>
            <person name="Shao Z."/>
        </authorList>
    </citation>
    <scope>NUCLEOTIDE SEQUENCE [LARGE SCALE GENOMIC DNA]</scope>
    <source>
        <strain evidence="5 6">DS-2</strain>
    </source>
</reference>
<dbReference type="PROSITE" id="PS51000">
    <property type="entry name" value="HTH_DEOR_2"/>
    <property type="match status" value="1"/>
</dbReference>
<dbReference type="SMART" id="SM01134">
    <property type="entry name" value="DeoRC"/>
    <property type="match status" value="1"/>
</dbReference>
<dbReference type="InterPro" id="IPR050313">
    <property type="entry name" value="Carb_Metab_HTH_regulators"/>
</dbReference>
<dbReference type="AlphaFoldDB" id="W7QNF3"/>
<evidence type="ECO:0000256" key="3">
    <source>
        <dbReference type="ARBA" id="ARBA00023163"/>
    </source>
</evidence>
<dbReference type="Pfam" id="PF08220">
    <property type="entry name" value="HTH_DeoR"/>
    <property type="match status" value="1"/>
</dbReference>
<dbReference type="SMART" id="SM00420">
    <property type="entry name" value="HTH_DEOR"/>
    <property type="match status" value="1"/>
</dbReference>
<dbReference type="SUPFAM" id="SSF100950">
    <property type="entry name" value="NagB/RpiA/CoA transferase-like"/>
    <property type="match status" value="1"/>
</dbReference>
<keyword evidence="2" id="KW-0238">DNA-binding</keyword>
<dbReference type="InterPro" id="IPR036388">
    <property type="entry name" value="WH-like_DNA-bd_sf"/>
</dbReference>
<proteinExistence type="predicted"/>
<keyword evidence="6" id="KW-1185">Reference proteome</keyword>
<dbReference type="PROSITE" id="PS00894">
    <property type="entry name" value="HTH_DEOR_1"/>
    <property type="match status" value="1"/>
</dbReference>
<evidence type="ECO:0000256" key="1">
    <source>
        <dbReference type="ARBA" id="ARBA00023015"/>
    </source>
</evidence>
<dbReference type="GO" id="GO:0003700">
    <property type="term" value="F:DNA-binding transcription factor activity"/>
    <property type="evidence" value="ECO:0007669"/>
    <property type="project" value="InterPro"/>
</dbReference>
<dbReference type="InterPro" id="IPR014036">
    <property type="entry name" value="DeoR-like_C"/>
</dbReference>
<dbReference type="Gene3D" id="1.10.10.10">
    <property type="entry name" value="Winged helix-like DNA-binding domain superfamily/Winged helix DNA-binding domain"/>
    <property type="match status" value="1"/>
</dbReference>
<dbReference type="PANTHER" id="PTHR30363:SF55">
    <property type="entry name" value="HTH-TYPE TRANSCRIPTIONAL REGULATOR ULAR"/>
    <property type="match status" value="1"/>
</dbReference>
<dbReference type="PRINTS" id="PR00037">
    <property type="entry name" value="HTHLACR"/>
</dbReference>
<dbReference type="PATRIC" id="fig|1328313.3.peg.1558"/>
<keyword evidence="3" id="KW-0804">Transcription</keyword>
<dbReference type="InterPro" id="IPR036390">
    <property type="entry name" value="WH_DNA-bd_sf"/>
</dbReference>